<sequence>MEVSKEMMRETAIDAVVEPVVVPPMDPLRTSYYFCKEYPHRDRAINCPIMQSLAVPLFEHSRPCYIGVFEMVLTNEINITSCSYTYERILSYLWDHGLTSSKCIHWYDTKVSGEYVLVNNIYLDKDKTLQEINKMLKVVCSTHCLPLSQTRALCRLCNVVFTIGRAYGTGRQKLGFLDECAKQCLRKGQGVVGRVVLSQNLVFCKDVTQFSITEYLWHTMHAGRDPRIALVLLLTTMKQHCKSFKVASGEELGEELSIEEQILESSQPPISDPPHMQDMATASHTKRHFTAAQDTSIMTIKEKYRDRFIKFQLTVSSGMVEFQQQVAKRLSLQGGTYRVWYQDEGNDWILIACEEDLENYICNLISQGRNTITMLI</sequence>
<dbReference type="GO" id="GO:0003700">
    <property type="term" value="F:DNA-binding transcription factor activity"/>
    <property type="evidence" value="ECO:0007669"/>
    <property type="project" value="InterPro"/>
</dbReference>
<gene>
    <name evidence="2" type="ORF">TEA_022951</name>
</gene>
<dbReference type="STRING" id="542762.A0A4S4DLZ6"/>
<dbReference type="InterPro" id="IPR045012">
    <property type="entry name" value="NLP"/>
</dbReference>
<name>A0A4S4DLZ6_CAMSN</name>
<dbReference type="EMBL" id="SDRB02010925">
    <property type="protein sequence ID" value="THG03574.1"/>
    <property type="molecule type" value="Genomic_DNA"/>
</dbReference>
<dbReference type="Gene3D" id="3.10.20.90">
    <property type="entry name" value="Phosphatidylinositol 3-kinase Catalytic Subunit, Chain A, domain 1"/>
    <property type="match status" value="1"/>
</dbReference>
<accession>A0A4S4DLZ6</accession>
<dbReference type="SUPFAM" id="SSF54277">
    <property type="entry name" value="CAD &amp; PB1 domains"/>
    <property type="match status" value="1"/>
</dbReference>
<proteinExistence type="predicted"/>
<comment type="caution">
    <text evidence="2">The sequence shown here is derived from an EMBL/GenBank/DDBJ whole genome shotgun (WGS) entry which is preliminary data.</text>
</comment>
<dbReference type="Pfam" id="PF22922">
    <property type="entry name" value="GAF_NLP"/>
    <property type="match status" value="1"/>
</dbReference>
<dbReference type="Pfam" id="PF00564">
    <property type="entry name" value="PB1"/>
    <property type="match status" value="1"/>
</dbReference>
<keyword evidence="3" id="KW-1185">Reference proteome</keyword>
<protein>
    <recommendedName>
        <fullName evidence="1">PB1 domain-containing protein</fullName>
    </recommendedName>
</protein>
<dbReference type="Proteomes" id="UP000306102">
    <property type="component" value="Unassembled WGS sequence"/>
</dbReference>
<dbReference type="PANTHER" id="PTHR32002">
    <property type="entry name" value="PROTEIN NLP8"/>
    <property type="match status" value="1"/>
</dbReference>
<organism evidence="2 3">
    <name type="scientific">Camellia sinensis var. sinensis</name>
    <name type="common">China tea</name>
    <dbReference type="NCBI Taxonomy" id="542762"/>
    <lineage>
        <taxon>Eukaryota</taxon>
        <taxon>Viridiplantae</taxon>
        <taxon>Streptophyta</taxon>
        <taxon>Embryophyta</taxon>
        <taxon>Tracheophyta</taxon>
        <taxon>Spermatophyta</taxon>
        <taxon>Magnoliopsida</taxon>
        <taxon>eudicotyledons</taxon>
        <taxon>Gunneridae</taxon>
        <taxon>Pentapetalae</taxon>
        <taxon>asterids</taxon>
        <taxon>Ericales</taxon>
        <taxon>Theaceae</taxon>
        <taxon>Camellia</taxon>
    </lineage>
</organism>
<evidence type="ECO:0000259" key="1">
    <source>
        <dbReference type="PROSITE" id="PS51745"/>
    </source>
</evidence>
<evidence type="ECO:0000313" key="3">
    <source>
        <dbReference type="Proteomes" id="UP000306102"/>
    </source>
</evidence>
<dbReference type="InterPro" id="IPR000270">
    <property type="entry name" value="PB1_dom"/>
</dbReference>
<dbReference type="InterPro" id="IPR053793">
    <property type="entry name" value="PB1-like"/>
</dbReference>
<dbReference type="PANTHER" id="PTHR32002:SF77">
    <property type="entry name" value="PROTEIN NLP6-LIKE ISOFORM X1"/>
    <property type="match status" value="1"/>
</dbReference>
<dbReference type="AlphaFoldDB" id="A0A4S4DLZ6"/>
<dbReference type="InterPro" id="IPR055081">
    <property type="entry name" value="NLP1-9_GAF"/>
</dbReference>
<reference evidence="2 3" key="1">
    <citation type="journal article" date="2018" name="Proc. Natl. Acad. Sci. U.S.A.">
        <title>Draft genome sequence of Camellia sinensis var. sinensis provides insights into the evolution of the tea genome and tea quality.</title>
        <authorList>
            <person name="Wei C."/>
            <person name="Yang H."/>
            <person name="Wang S."/>
            <person name="Zhao J."/>
            <person name="Liu C."/>
            <person name="Gao L."/>
            <person name="Xia E."/>
            <person name="Lu Y."/>
            <person name="Tai Y."/>
            <person name="She G."/>
            <person name="Sun J."/>
            <person name="Cao H."/>
            <person name="Tong W."/>
            <person name="Gao Q."/>
            <person name="Li Y."/>
            <person name="Deng W."/>
            <person name="Jiang X."/>
            <person name="Wang W."/>
            <person name="Chen Q."/>
            <person name="Zhang S."/>
            <person name="Li H."/>
            <person name="Wu J."/>
            <person name="Wang P."/>
            <person name="Li P."/>
            <person name="Shi C."/>
            <person name="Zheng F."/>
            <person name="Jian J."/>
            <person name="Huang B."/>
            <person name="Shan D."/>
            <person name="Shi M."/>
            <person name="Fang C."/>
            <person name="Yue Y."/>
            <person name="Li F."/>
            <person name="Li D."/>
            <person name="Wei S."/>
            <person name="Han B."/>
            <person name="Jiang C."/>
            <person name="Yin Y."/>
            <person name="Xia T."/>
            <person name="Zhang Z."/>
            <person name="Bennetzen J.L."/>
            <person name="Zhao S."/>
            <person name="Wan X."/>
        </authorList>
    </citation>
    <scope>NUCLEOTIDE SEQUENCE [LARGE SCALE GENOMIC DNA]</scope>
    <source>
        <strain evidence="3">cv. Shuchazao</strain>
        <tissue evidence="2">Leaf</tissue>
    </source>
</reference>
<feature type="domain" description="PB1" evidence="1">
    <location>
        <begin position="297"/>
        <end position="376"/>
    </location>
</feature>
<dbReference type="PROSITE" id="PS51745">
    <property type="entry name" value="PB1"/>
    <property type="match status" value="1"/>
</dbReference>
<evidence type="ECO:0000313" key="2">
    <source>
        <dbReference type="EMBL" id="THG03574.1"/>
    </source>
</evidence>